<dbReference type="Gene3D" id="2.10.25.10">
    <property type="entry name" value="Laminin"/>
    <property type="match status" value="1"/>
</dbReference>
<organism evidence="7 8">
    <name type="scientific">Saguinus oedipus</name>
    <name type="common">Cotton-top tamarin</name>
    <name type="synonym">Oedipomidas oedipus</name>
    <dbReference type="NCBI Taxonomy" id="9490"/>
    <lineage>
        <taxon>Eukaryota</taxon>
        <taxon>Metazoa</taxon>
        <taxon>Chordata</taxon>
        <taxon>Craniata</taxon>
        <taxon>Vertebrata</taxon>
        <taxon>Euteleostomi</taxon>
        <taxon>Mammalia</taxon>
        <taxon>Eutheria</taxon>
        <taxon>Euarchontoglires</taxon>
        <taxon>Primates</taxon>
        <taxon>Haplorrhini</taxon>
        <taxon>Platyrrhini</taxon>
        <taxon>Cebidae</taxon>
        <taxon>Callitrichinae</taxon>
        <taxon>Saguinus</taxon>
    </lineage>
</organism>
<keyword evidence="2" id="KW-0677">Repeat</keyword>
<comment type="caution">
    <text evidence="4">Lacks conserved residue(s) required for the propagation of feature annotation.</text>
</comment>
<dbReference type="SMART" id="SM00179">
    <property type="entry name" value="EGF_CA"/>
    <property type="match status" value="1"/>
</dbReference>
<proteinExistence type="predicted"/>
<dbReference type="SUPFAM" id="SSF57196">
    <property type="entry name" value="EGF/Laminin"/>
    <property type="match status" value="1"/>
</dbReference>
<keyword evidence="3" id="KW-1015">Disulfide bond</keyword>
<reference evidence="7 8" key="1">
    <citation type="submission" date="2023-05" db="EMBL/GenBank/DDBJ databases">
        <title>B98-5 Cell Line De Novo Hybrid Assembly: An Optical Mapping Approach.</title>
        <authorList>
            <person name="Kananen K."/>
            <person name="Auerbach J.A."/>
            <person name="Kautto E."/>
            <person name="Blachly J.S."/>
        </authorList>
    </citation>
    <scope>NUCLEOTIDE SEQUENCE [LARGE SCALE GENOMIC DNA]</scope>
    <source>
        <strain evidence="7">B95-8</strain>
        <tissue evidence="7">Cell line</tissue>
    </source>
</reference>
<dbReference type="InterPro" id="IPR001881">
    <property type="entry name" value="EGF-like_Ca-bd_dom"/>
</dbReference>
<evidence type="ECO:0000313" key="7">
    <source>
        <dbReference type="EMBL" id="KAK2120705.1"/>
    </source>
</evidence>
<dbReference type="PROSITE" id="PS50026">
    <property type="entry name" value="EGF_3"/>
    <property type="match status" value="1"/>
</dbReference>
<dbReference type="PRINTS" id="PR00010">
    <property type="entry name" value="EGFBLOOD"/>
</dbReference>
<comment type="caution">
    <text evidence="7">The sequence shown here is derived from an EMBL/GenBank/DDBJ whole genome shotgun (WGS) entry which is preliminary data.</text>
</comment>
<dbReference type="InterPro" id="IPR000152">
    <property type="entry name" value="EGF-type_Asp/Asn_hydroxyl_site"/>
</dbReference>
<feature type="region of interest" description="Disordered" evidence="5">
    <location>
        <begin position="92"/>
        <end position="119"/>
    </location>
</feature>
<dbReference type="InterPro" id="IPR018097">
    <property type="entry name" value="EGF_Ca-bd_CS"/>
</dbReference>
<evidence type="ECO:0000256" key="5">
    <source>
        <dbReference type="SAM" id="MobiDB-lite"/>
    </source>
</evidence>
<dbReference type="PROSITE" id="PS00010">
    <property type="entry name" value="ASX_HYDROXYL"/>
    <property type="match status" value="1"/>
</dbReference>
<dbReference type="PANTHER" id="PTHR12916:SF9">
    <property type="entry name" value="NEUROGENIC LOCUS NOTCH HOMOLOG PROTEIN 1-RELATED"/>
    <property type="match status" value="1"/>
</dbReference>
<dbReference type="EMBL" id="JASSZA010000001">
    <property type="protein sequence ID" value="KAK2120705.1"/>
    <property type="molecule type" value="Genomic_DNA"/>
</dbReference>
<keyword evidence="8" id="KW-1185">Reference proteome</keyword>
<evidence type="ECO:0000256" key="1">
    <source>
        <dbReference type="ARBA" id="ARBA00022536"/>
    </source>
</evidence>
<evidence type="ECO:0000259" key="6">
    <source>
        <dbReference type="PROSITE" id="PS50026"/>
    </source>
</evidence>
<dbReference type="Proteomes" id="UP001266305">
    <property type="component" value="Unassembled WGS sequence"/>
</dbReference>
<dbReference type="PANTHER" id="PTHR12916">
    <property type="entry name" value="CYTOCHROME C OXIDASE POLYPEPTIDE VIC-2"/>
    <property type="match status" value="1"/>
</dbReference>
<evidence type="ECO:0000256" key="3">
    <source>
        <dbReference type="ARBA" id="ARBA00023157"/>
    </source>
</evidence>
<gene>
    <name evidence="7" type="ORF">P7K49_002091</name>
</gene>
<dbReference type="Pfam" id="PF00008">
    <property type="entry name" value="EGF"/>
    <property type="match status" value="1"/>
</dbReference>
<dbReference type="PROSITE" id="PS01187">
    <property type="entry name" value="EGF_CA"/>
    <property type="match status" value="1"/>
</dbReference>
<name>A0ABQ9WGX9_SAGOE</name>
<dbReference type="InterPro" id="IPR000742">
    <property type="entry name" value="EGF"/>
</dbReference>
<evidence type="ECO:0000256" key="2">
    <source>
        <dbReference type="ARBA" id="ARBA00022737"/>
    </source>
</evidence>
<evidence type="ECO:0000256" key="4">
    <source>
        <dbReference type="PROSITE-ProRule" id="PRU00076"/>
    </source>
</evidence>
<dbReference type="SMART" id="SM00181">
    <property type="entry name" value="EGF"/>
    <property type="match status" value="1"/>
</dbReference>
<protein>
    <recommendedName>
        <fullName evidence="6">EGF-like domain-containing protein</fullName>
    </recommendedName>
</protein>
<sequence length="119" mass="12350">MGPEGSLRGPASPHSGVGECRILAPVEPPVLSPTQCVAGYHGVNCSEEINECLSHPCQNGGTCLDLPNTYKCSCPRGTQGKGHCMEGWHLGGQGQGGGRAGTPRSARGIQEPPRNSIFL</sequence>
<accession>A0ABQ9WGX9</accession>
<evidence type="ECO:0000313" key="8">
    <source>
        <dbReference type="Proteomes" id="UP001266305"/>
    </source>
</evidence>
<keyword evidence="1 4" id="KW-0245">EGF-like domain</keyword>
<dbReference type="CDD" id="cd00054">
    <property type="entry name" value="EGF_CA"/>
    <property type="match status" value="1"/>
</dbReference>
<feature type="domain" description="EGF-like" evidence="6">
    <location>
        <begin position="48"/>
        <end position="85"/>
    </location>
</feature>